<evidence type="ECO:0000313" key="3">
    <source>
        <dbReference type="EMBL" id="ADW08049.1"/>
    </source>
</evidence>
<dbReference type="EMBL" id="CP002477">
    <property type="protein sequence ID" value="ADW08049.1"/>
    <property type="molecule type" value="Genomic_DNA"/>
</dbReference>
<keyword evidence="2" id="KW-0732">Signal</keyword>
<evidence type="ECO:0000256" key="1">
    <source>
        <dbReference type="SAM" id="MobiDB-lite"/>
    </source>
</evidence>
<dbReference type="KEGG" id="sfa:Sfla_6762"/>
<feature type="region of interest" description="Disordered" evidence="1">
    <location>
        <begin position="15"/>
        <end position="89"/>
    </location>
</feature>
<reference evidence="3 4" key="1">
    <citation type="submission" date="2011-01" db="EMBL/GenBank/DDBJ databases">
        <title>Complete sequence of plasmid2 of Streptomyces flavogriseus ATCC 33331.</title>
        <authorList>
            <consortium name="US DOE Joint Genome Institute"/>
            <person name="Lucas S."/>
            <person name="Copeland A."/>
            <person name="Lapidus A."/>
            <person name="Cheng J.-F."/>
            <person name="Goodwin L."/>
            <person name="Pitluck S."/>
            <person name="Davenport K."/>
            <person name="Detter J.C."/>
            <person name="Han C."/>
            <person name="Tapia R."/>
            <person name="Land M."/>
            <person name="Hauser L."/>
            <person name="Kyrpides N."/>
            <person name="Ivanova N."/>
            <person name="Ovchinnikova G."/>
            <person name="Pagani I."/>
            <person name="Brumm P."/>
            <person name="Mead D."/>
            <person name="Woyke T."/>
        </authorList>
    </citation>
    <scope>NUCLEOTIDE SEQUENCE [LARGE SCALE GENOMIC DNA]</scope>
    <source>
        <strain evidence="4">ATCC 33331 / IAF-45CD</strain>
        <plasmid evidence="3 4">pSFLA02</plasmid>
    </source>
</reference>
<protein>
    <recommendedName>
        <fullName evidence="5">Secreted protein</fullName>
    </recommendedName>
</protein>
<feature type="signal peptide" evidence="2">
    <location>
        <begin position="1"/>
        <end position="21"/>
    </location>
</feature>
<dbReference type="AlphaFoldDB" id="A0A8D4BIP1"/>
<sequence length="89" mass="9611">MSIVVIAGLAVIALGNPSSSADGPEKTPRPASPSVYPVKFPKTRKSTAKPRPQPTVSYPIRFPQASKTAARPRPRSTVTYPIPWDRSAR</sequence>
<gene>
    <name evidence="3" type="ORF">Sfla_6762</name>
</gene>
<evidence type="ECO:0008006" key="5">
    <source>
        <dbReference type="Google" id="ProtNLM"/>
    </source>
</evidence>
<organism evidence="3 4">
    <name type="scientific">Streptomyces pratensis (strain ATCC 33331 / IAF-45CD)</name>
    <dbReference type="NCBI Taxonomy" id="591167"/>
    <lineage>
        <taxon>Bacteria</taxon>
        <taxon>Bacillati</taxon>
        <taxon>Actinomycetota</taxon>
        <taxon>Actinomycetes</taxon>
        <taxon>Kitasatosporales</taxon>
        <taxon>Streptomycetaceae</taxon>
        <taxon>Streptomyces</taxon>
    </lineage>
</organism>
<name>A0A8D4BIP1_STRFA</name>
<proteinExistence type="predicted"/>
<dbReference type="Proteomes" id="UP000002066">
    <property type="component" value="Plasmid pSFLA02"/>
</dbReference>
<keyword evidence="3" id="KW-0614">Plasmid</keyword>
<evidence type="ECO:0000313" key="4">
    <source>
        <dbReference type="Proteomes" id="UP000002066"/>
    </source>
</evidence>
<accession>A0A8D4BIP1</accession>
<feature type="chain" id="PRO_5034669940" description="Secreted protein" evidence="2">
    <location>
        <begin position="22"/>
        <end position="89"/>
    </location>
</feature>
<geneLocation type="plasmid" evidence="3 4">
    <name>pSFLA02</name>
</geneLocation>
<evidence type="ECO:0000256" key="2">
    <source>
        <dbReference type="SAM" id="SignalP"/>
    </source>
</evidence>